<evidence type="ECO:0000313" key="2">
    <source>
        <dbReference type="Proteomes" id="UP000321561"/>
    </source>
</evidence>
<gene>
    <name evidence="1" type="ORF">JMUB5056_1727</name>
</gene>
<dbReference type="Proteomes" id="UP000321561">
    <property type="component" value="Chromosome"/>
</dbReference>
<accession>A0A510LBX7</accession>
<dbReference type="OrthoDB" id="81080at2"/>
<name>A0A510LBX7_9FUSO</name>
<dbReference type="RefSeq" id="WP_021767564.1">
    <property type="nucleotide sequence ID" value="NZ_AP019846.1"/>
</dbReference>
<protein>
    <recommendedName>
        <fullName evidence="3">SpoVT-AbrB domain-containing protein</fullName>
    </recommendedName>
</protein>
<proteinExistence type="predicted"/>
<evidence type="ECO:0008006" key="3">
    <source>
        <dbReference type="Google" id="ProtNLM"/>
    </source>
</evidence>
<dbReference type="EMBL" id="AP019846">
    <property type="protein sequence ID" value="BBM60133.1"/>
    <property type="molecule type" value="Genomic_DNA"/>
</dbReference>
<evidence type="ECO:0000313" key="1">
    <source>
        <dbReference type="EMBL" id="BBM60133.1"/>
    </source>
</evidence>
<dbReference type="AlphaFoldDB" id="A0A510LBX7"/>
<sequence length="58" mass="6603">MEKRILNISYSKSGAGSITTRLSVPKSMLDKMGVTQENRQIELEFDETTKEITIRKAK</sequence>
<organism evidence="1 2">
    <name type="scientific">Leptotrichia hongkongensis</name>
    <dbReference type="NCBI Taxonomy" id="554406"/>
    <lineage>
        <taxon>Bacteria</taxon>
        <taxon>Fusobacteriati</taxon>
        <taxon>Fusobacteriota</taxon>
        <taxon>Fusobacteriia</taxon>
        <taxon>Fusobacteriales</taxon>
        <taxon>Leptotrichiaceae</taxon>
        <taxon>Leptotrichia</taxon>
    </lineage>
</organism>
<dbReference type="KEGG" id="lhg:JMUB5056_1727"/>
<reference evidence="1 2" key="1">
    <citation type="submission" date="2019-07" db="EMBL/GenBank/DDBJ databases">
        <title>Complete Genome Sequence of Leptotrichia hongkongensis Strain JMUB5056.</title>
        <authorList>
            <person name="Watanabe S."/>
            <person name="Cui L."/>
        </authorList>
    </citation>
    <scope>NUCLEOTIDE SEQUENCE [LARGE SCALE GENOMIC DNA]</scope>
    <source>
        <strain evidence="1 2">JMUB5056</strain>
    </source>
</reference>